<dbReference type="SUPFAM" id="SSF48452">
    <property type="entry name" value="TPR-like"/>
    <property type="match status" value="1"/>
</dbReference>
<evidence type="ECO:0000256" key="1">
    <source>
        <dbReference type="SAM" id="MobiDB-lite"/>
    </source>
</evidence>
<dbReference type="SMART" id="SM00028">
    <property type="entry name" value="TPR"/>
    <property type="match status" value="4"/>
</dbReference>
<feature type="compositionally biased region" description="Basic and acidic residues" evidence="1">
    <location>
        <begin position="542"/>
        <end position="551"/>
    </location>
</feature>
<feature type="transmembrane region" description="Helical" evidence="2">
    <location>
        <begin position="93"/>
        <end position="112"/>
    </location>
</feature>
<dbReference type="AlphaFoldDB" id="A0A0F7UW72"/>
<dbReference type="InterPro" id="IPR019734">
    <property type="entry name" value="TPR_rpt"/>
</dbReference>
<proteinExistence type="predicted"/>
<sequence length="752" mass="83946">MHPNVSAEQLRERDASDNMRRKRGSRGEEETGEVRETGRTGFTQRKDTHSIPEAPRGRGRTRRPTEIEQVPIPLSFSLVLSVISSLSPRHLHSLFLSLTIFFSLPLSCSLVATRAPLLLLLLALSLLLCFSLFFFLSLFRSSFLLSLFVVFPCASPVASSILCLLDEFSMAETYPLFRIRGFEASTSDSLQARFGFLGVSPESREATGSRMRVGGPTTLSLQQPLRPQSPVHFCAPWRVSEEDRRRDEGRRKKEKSQRWVPPAPVWRTWRGNCSANPRPGSFMVATDSNYLERIRRKAQRDAFPAYGLRSQTQRVADAKVLISAAKRAGDIRAAGENLYRLGVLLDNKRRWVQAREAYREFLACTEELKDEQLQALAHNCLGIDYLRCEEYEQALKHHTQQLRLADEEGQYVAHMNIGLVYGKLDKPEEAARHYRAAADIAAKRGNLLGHSLAVGNLALTVFPSGDLTTSRRYMQYHVETMDELFSPGSATGKEFQHSGAFASFSLDSSYPSSCSPASTCDPRKQVKHSREEEEREGEERDGEEREAARAEGEEEGEEREDVGGEKKEGKPTEPGRRSMPRVSFRSSVSDKHQLQGDKMKAGERRVFEKTAEAVERPFSSPVSSRSHVSPSSPSAASTSLSRSSEQRTSWEEDPPLPSVCVVDSQHHLGKVDAARGDYAQAAAHLREARLMAKKAGERAAEMNANVAYGVVCGRMHFEENKKRVLSQSFEIQAALNLKSKLASLPCACPALV</sequence>
<dbReference type="PANTHER" id="PTHR10098">
    <property type="entry name" value="RAPSYN-RELATED"/>
    <property type="match status" value="1"/>
</dbReference>
<dbReference type="InterPro" id="IPR011990">
    <property type="entry name" value="TPR-like_helical_dom_sf"/>
</dbReference>
<organism evidence="3">
    <name type="scientific">Toxoplasma gondii (strain ATCC 50861 / VEG)</name>
    <dbReference type="NCBI Taxonomy" id="432359"/>
    <lineage>
        <taxon>Eukaryota</taxon>
        <taxon>Sar</taxon>
        <taxon>Alveolata</taxon>
        <taxon>Apicomplexa</taxon>
        <taxon>Conoidasida</taxon>
        <taxon>Coccidia</taxon>
        <taxon>Eucoccidiorida</taxon>
        <taxon>Eimeriorina</taxon>
        <taxon>Sarcocystidae</taxon>
        <taxon>Toxoplasma</taxon>
    </lineage>
</organism>
<keyword evidence="2" id="KW-0472">Membrane</keyword>
<dbReference type="EMBL" id="LN714492">
    <property type="protein sequence ID" value="CEL72343.1"/>
    <property type="molecule type" value="Genomic_DNA"/>
</dbReference>
<feature type="compositionally biased region" description="Basic and acidic residues" evidence="1">
    <location>
        <begin position="588"/>
        <end position="615"/>
    </location>
</feature>
<dbReference type="Gene3D" id="1.25.40.10">
    <property type="entry name" value="Tetratricopeptide repeat domain"/>
    <property type="match status" value="1"/>
</dbReference>
<keyword evidence="2" id="KW-1133">Transmembrane helix</keyword>
<feature type="compositionally biased region" description="Basic and acidic residues" evidence="1">
    <location>
        <begin position="561"/>
        <end position="576"/>
    </location>
</feature>
<feature type="compositionally biased region" description="Low complexity" evidence="1">
    <location>
        <begin position="616"/>
        <end position="643"/>
    </location>
</feature>
<feature type="transmembrane region" description="Helical" evidence="2">
    <location>
        <begin position="119"/>
        <end position="139"/>
    </location>
</feature>
<feature type="compositionally biased region" description="Basic and acidic residues" evidence="1">
    <location>
        <begin position="9"/>
        <end position="50"/>
    </location>
</feature>
<name>A0A0F7UW72_TOXGV</name>
<evidence type="ECO:0000313" key="3">
    <source>
        <dbReference type="EMBL" id="CEL72343.1"/>
    </source>
</evidence>
<reference evidence="3" key="1">
    <citation type="journal article" date="2015" name="PLoS ONE">
        <title>Comprehensive Evaluation of Toxoplasma gondii VEG and Neospora caninum LIV Genomes with Tachyzoite Stage Transcriptome and Proteome Defines Novel Transcript Features.</title>
        <authorList>
            <person name="Ramaprasad A."/>
            <person name="Mourier T."/>
            <person name="Naeem R."/>
            <person name="Malas T.B."/>
            <person name="Moussa E."/>
            <person name="Panigrahi A."/>
            <person name="Vermont S.J."/>
            <person name="Otto T.D."/>
            <person name="Wastling J."/>
            <person name="Pain A."/>
        </authorList>
    </citation>
    <scope>NUCLEOTIDE SEQUENCE</scope>
    <source>
        <strain evidence="3">VEG</strain>
    </source>
</reference>
<keyword evidence="2" id="KW-0812">Transmembrane</keyword>
<feature type="region of interest" description="Disordered" evidence="1">
    <location>
        <begin position="507"/>
        <end position="657"/>
    </location>
</feature>
<protein>
    <submittedName>
        <fullName evidence="3">TPR domain-containing protein</fullName>
    </submittedName>
</protein>
<feature type="compositionally biased region" description="Basic and acidic residues" evidence="1">
    <location>
        <begin position="521"/>
        <end position="532"/>
    </location>
</feature>
<feature type="region of interest" description="Disordered" evidence="1">
    <location>
        <begin position="1"/>
        <end position="64"/>
    </location>
</feature>
<accession>A0A0F7UW72</accession>
<feature type="compositionally biased region" description="Low complexity" evidence="1">
    <location>
        <begin position="507"/>
        <end position="518"/>
    </location>
</feature>
<dbReference type="PANTHER" id="PTHR10098:SF108">
    <property type="entry name" value="TETRATRICOPEPTIDE REPEAT PROTEIN 28"/>
    <property type="match status" value="1"/>
</dbReference>
<evidence type="ECO:0000256" key="2">
    <source>
        <dbReference type="SAM" id="Phobius"/>
    </source>
</evidence>
<gene>
    <name evidence="3" type="ORF">BN1205_058180</name>
</gene>